<dbReference type="PANTHER" id="PTHR34075">
    <property type="entry name" value="BLR3430 PROTEIN"/>
    <property type="match status" value="1"/>
</dbReference>
<evidence type="ECO:0000259" key="2">
    <source>
        <dbReference type="Pfam" id="PF12172"/>
    </source>
</evidence>
<dbReference type="InterPro" id="IPR052513">
    <property type="entry name" value="Thioester_dehydratase-like"/>
</dbReference>
<sequence length="155" mass="17151">MKSQGAASPCSSADAFPRNHLPALTPENTFFWQSGKEGRLAFMRCPACSFYVHPPLPICPRCQSRDVTPQIVSGDATVVSVTINRQAWEKGLERPYVIAIVELAEQSGLRLTTNVINCPIEAVHIGMKVRVLFDQREDVWLPLFEPAPPRFGTSA</sequence>
<keyword evidence="4" id="KW-1185">Reference proteome</keyword>
<gene>
    <name evidence="3" type="ORF">LPC04_08095</name>
</gene>
<dbReference type="Pfam" id="PF01796">
    <property type="entry name" value="OB_ChsH2_C"/>
    <property type="match status" value="1"/>
</dbReference>
<dbReference type="PANTHER" id="PTHR34075:SF5">
    <property type="entry name" value="BLR3430 PROTEIN"/>
    <property type="match status" value="1"/>
</dbReference>
<feature type="domain" description="ChsH2 C-terminal OB-fold" evidence="1">
    <location>
        <begin position="72"/>
        <end position="133"/>
    </location>
</feature>
<evidence type="ECO:0000313" key="3">
    <source>
        <dbReference type="EMBL" id="MCK9685668.1"/>
    </source>
</evidence>
<accession>A0A9X2BYI7</accession>
<evidence type="ECO:0000259" key="1">
    <source>
        <dbReference type="Pfam" id="PF01796"/>
    </source>
</evidence>
<feature type="domain" description="ChsH2 rubredoxin-like zinc ribbon" evidence="2">
    <location>
        <begin position="32"/>
        <end position="67"/>
    </location>
</feature>
<dbReference type="EMBL" id="JAJLJH010000001">
    <property type="protein sequence ID" value="MCK9685668.1"/>
    <property type="molecule type" value="Genomic_DNA"/>
</dbReference>
<dbReference type="RefSeq" id="WP_275681664.1">
    <property type="nucleotide sequence ID" value="NZ_JAJLJH010000001.1"/>
</dbReference>
<evidence type="ECO:0000313" key="4">
    <source>
        <dbReference type="Proteomes" id="UP001139353"/>
    </source>
</evidence>
<dbReference type="SUPFAM" id="SSF50249">
    <property type="entry name" value="Nucleic acid-binding proteins"/>
    <property type="match status" value="1"/>
</dbReference>
<proteinExistence type="predicted"/>
<dbReference type="AlphaFoldDB" id="A0A9X2BYI7"/>
<reference evidence="3" key="1">
    <citation type="submission" date="2021-11" db="EMBL/GenBank/DDBJ databases">
        <title>BS-T2-15 a new species belonging to the Comamonadaceae family isolated from the soil of a French oak forest.</title>
        <authorList>
            <person name="Mieszkin S."/>
            <person name="Alain K."/>
        </authorList>
    </citation>
    <scope>NUCLEOTIDE SEQUENCE</scope>
    <source>
        <strain evidence="3">BS-T2-15</strain>
    </source>
</reference>
<organism evidence="3 4">
    <name type="scientific">Scleromatobacter humisilvae</name>
    <dbReference type="NCBI Taxonomy" id="2897159"/>
    <lineage>
        <taxon>Bacteria</taxon>
        <taxon>Pseudomonadati</taxon>
        <taxon>Pseudomonadota</taxon>
        <taxon>Betaproteobacteria</taxon>
        <taxon>Burkholderiales</taxon>
        <taxon>Sphaerotilaceae</taxon>
        <taxon>Scleromatobacter</taxon>
    </lineage>
</organism>
<dbReference type="InterPro" id="IPR022002">
    <property type="entry name" value="ChsH2_Znr"/>
</dbReference>
<dbReference type="InterPro" id="IPR002878">
    <property type="entry name" value="ChsH2_C"/>
</dbReference>
<name>A0A9X2BYI7_9BURK</name>
<dbReference type="Proteomes" id="UP001139353">
    <property type="component" value="Unassembled WGS sequence"/>
</dbReference>
<dbReference type="Gene3D" id="6.10.30.10">
    <property type="match status" value="1"/>
</dbReference>
<dbReference type="Pfam" id="PF12172">
    <property type="entry name" value="zf-ChsH2"/>
    <property type="match status" value="1"/>
</dbReference>
<comment type="caution">
    <text evidence="3">The sequence shown here is derived from an EMBL/GenBank/DDBJ whole genome shotgun (WGS) entry which is preliminary data.</text>
</comment>
<protein>
    <submittedName>
        <fullName evidence="3">OB-fold domain-containing protein</fullName>
    </submittedName>
</protein>
<dbReference type="InterPro" id="IPR012340">
    <property type="entry name" value="NA-bd_OB-fold"/>
</dbReference>